<protein>
    <submittedName>
        <fullName evidence="3">Uncharacterized protein</fullName>
    </submittedName>
</protein>
<dbReference type="EMBL" id="CAXIEN010000051">
    <property type="protein sequence ID" value="CAL1270820.1"/>
    <property type="molecule type" value="Genomic_DNA"/>
</dbReference>
<sequence>IGQDSEDQNSNFDPSGDLPSPTYSSVSDVITIPPHFEPQEDPINYFKMLQMCPASEFEDNVIESTRAPSDRNSRNSHDSSLEIVVILSYMIIIMLFLILTATYSVTIINLYRNKSLILSTKNQTRTETTMS</sequence>
<keyword evidence="4" id="KW-1185">Reference proteome</keyword>
<feature type="transmembrane region" description="Helical" evidence="2">
    <location>
        <begin position="83"/>
        <end position="111"/>
    </location>
</feature>
<keyword evidence="2" id="KW-0812">Transmembrane</keyword>
<feature type="non-terminal residue" evidence="3">
    <location>
        <position position="1"/>
    </location>
</feature>
<evidence type="ECO:0000313" key="3">
    <source>
        <dbReference type="EMBL" id="CAL1270820.1"/>
    </source>
</evidence>
<evidence type="ECO:0000256" key="2">
    <source>
        <dbReference type="SAM" id="Phobius"/>
    </source>
</evidence>
<reference evidence="3 4" key="1">
    <citation type="submission" date="2024-04" db="EMBL/GenBank/DDBJ databases">
        <authorList>
            <person name="Rising A."/>
            <person name="Reimegard J."/>
            <person name="Sonavane S."/>
            <person name="Akerstrom W."/>
            <person name="Nylinder S."/>
            <person name="Hedman E."/>
            <person name="Kallberg Y."/>
        </authorList>
    </citation>
    <scope>NUCLEOTIDE SEQUENCE [LARGE SCALE GENOMIC DNA]</scope>
</reference>
<feature type="non-terminal residue" evidence="3">
    <location>
        <position position="131"/>
    </location>
</feature>
<evidence type="ECO:0000256" key="1">
    <source>
        <dbReference type="SAM" id="MobiDB-lite"/>
    </source>
</evidence>
<name>A0AAV1ZH26_9ARAC</name>
<gene>
    <name evidence="3" type="ORF">LARSCL_LOCUS5506</name>
</gene>
<keyword evidence="2" id="KW-0472">Membrane</keyword>
<evidence type="ECO:0000313" key="4">
    <source>
        <dbReference type="Proteomes" id="UP001497382"/>
    </source>
</evidence>
<organism evidence="3 4">
    <name type="scientific">Larinioides sclopetarius</name>
    <dbReference type="NCBI Taxonomy" id="280406"/>
    <lineage>
        <taxon>Eukaryota</taxon>
        <taxon>Metazoa</taxon>
        <taxon>Ecdysozoa</taxon>
        <taxon>Arthropoda</taxon>
        <taxon>Chelicerata</taxon>
        <taxon>Arachnida</taxon>
        <taxon>Araneae</taxon>
        <taxon>Araneomorphae</taxon>
        <taxon>Entelegynae</taxon>
        <taxon>Araneoidea</taxon>
        <taxon>Araneidae</taxon>
        <taxon>Larinioides</taxon>
    </lineage>
</organism>
<accession>A0AAV1ZH26</accession>
<proteinExistence type="predicted"/>
<dbReference type="AlphaFoldDB" id="A0AAV1ZH26"/>
<keyword evidence="2" id="KW-1133">Transmembrane helix</keyword>
<feature type="region of interest" description="Disordered" evidence="1">
    <location>
        <begin position="1"/>
        <end position="26"/>
    </location>
</feature>
<comment type="caution">
    <text evidence="3">The sequence shown here is derived from an EMBL/GenBank/DDBJ whole genome shotgun (WGS) entry which is preliminary data.</text>
</comment>
<dbReference type="Proteomes" id="UP001497382">
    <property type="component" value="Unassembled WGS sequence"/>
</dbReference>